<dbReference type="CDD" id="cd04301">
    <property type="entry name" value="NAT_SF"/>
    <property type="match status" value="1"/>
</dbReference>
<dbReference type="SUPFAM" id="SSF55729">
    <property type="entry name" value="Acyl-CoA N-acyltransferases (Nat)"/>
    <property type="match status" value="1"/>
</dbReference>
<dbReference type="PROSITE" id="PS51186">
    <property type="entry name" value="GNAT"/>
    <property type="match status" value="1"/>
</dbReference>
<dbReference type="InterPro" id="IPR050832">
    <property type="entry name" value="Bact_Acetyltransf"/>
</dbReference>
<dbReference type="InterPro" id="IPR000182">
    <property type="entry name" value="GNAT_dom"/>
</dbReference>
<sequence length="174" mass="19673">MSLIFIKRATRRDLSTIMALIDHAKEQLKAAGSPQWQDGYPDLATLTADVDAQHCWLLDVDGQVAGTATMIIGDDPNYQHIEDGQWQNNQEPYATIHRIAIGPGFRGQHLSHYFFSNLISAAYREGVRNFRVDTHQQNQQMQAIATTFGYKYRGTIYVDDGPNGARRAYELNLD</sequence>
<dbReference type="Gene3D" id="3.40.630.30">
    <property type="match status" value="1"/>
</dbReference>
<dbReference type="GO" id="GO:0016747">
    <property type="term" value="F:acyltransferase activity, transferring groups other than amino-acyl groups"/>
    <property type="evidence" value="ECO:0007669"/>
    <property type="project" value="InterPro"/>
</dbReference>
<gene>
    <name evidence="4" type="ORF">IV54_GL000874</name>
</gene>
<keyword evidence="2" id="KW-0012">Acyltransferase</keyword>
<evidence type="ECO:0000313" key="5">
    <source>
        <dbReference type="Proteomes" id="UP000051906"/>
    </source>
</evidence>
<reference evidence="4 5" key="1">
    <citation type="journal article" date="2015" name="Genome Announc.">
        <title>Expanding the biotechnology potential of lactobacilli through comparative genomics of 213 strains and associated genera.</title>
        <authorList>
            <person name="Sun Z."/>
            <person name="Harris H.M."/>
            <person name="McCann A."/>
            <person name="Guo C."/>
            <person name="Argimon S."/>
            <person name="Zhang W."/>
            <person name="Yang X."/>
            <person name="Jeffery I.B."/>
            <person name="Cooney J.C."/>
            <person name="Kagawa T.F."/>
            <person name="Liu W."/>
            <person name="Song Y."/>
            <person name="Salvetti E."/>
            <person name="Wrobel A."/>
            <person name="Rasinkangas P."/>
            <person name="Parkhill J."/>
            <person name="Rea M.C."/>
            <person name="O'Sullivan O."/>
            <person name="Ritari J."/>
            <person name="Douillard F.P."/>
            <person name="Paul Ross R."/>
            <person name="Yang R."/>
            <person name="Briner A.E."/>
            <person name="Felis G.E."/>
            <person name="de Vos W.M."/>
            <person name="Barrangou R."/>
            <person name="Klaenhammer T.R."/>
            <person name="Caufield P.W."/>
            <person name="Cui Y."/>
            <person name="Zhang H."/>
            <person name="O'Toole P.W."/>
        </authorList>
    </citation>
    <scope>NUCLEOTIDE SEQUENCE [LARGE SCALE GENOMIC DNA]</scope>
    <source>
        <strain evidence="4 5">DSM 22467</strain>
    </source>
</reference>
<dbReference type="EMBL" id="JQCA01000025">
    <property type="protein sequence ID" value="KRO04700.1"/>
    <property type="molecule type" value="Genomic_DNA"/>
</dbReference>
<dbReference type="AlphaFoldDB" id="A0A0R2LXB8"/>
<comment type="caution">
    <text evidence="4">The sequence shown here is derived from an EMBL/GenBank/DDBJ whole genome shotgun (WGS) entry which is preliminary data.</text>
</comment>
<evidence type="ECO:0000256" key="1">
    <source>
        <dbReference type="ARBA" id="ARBA00022679"/>
    </source>
</evidence>
<name>A0A0R2LXB8_9LACO</name>
<dbReference type="Pfam" id="PF00583">
    <property type="entry name" value="Acetyltransf_1"/>
    <property type="match status" value="1"/>
</dbReference>
<protein>
    <submittedName>
        <fullName evidence="4">Acetyltransferase</fullName>
    </submittedName>
</protein>
<evidence type="ECO:0000259" key="3">
    <source>
        <dbReference type="PROSITE" id="PS51186"/>
    </source>
</evidence>
<accession>A0A0R2LXB8</accession>
<organism evidence="4 5">
    <name type="scientific">Levilactobacillus paucivorans</name>
    <dbReference type="NCBI Taxonomy" id="616990"/>
    <lineage>
        <taxon>Bacteria</taxon>
        <taxon>Bacillati</taxon>
        <taxon>Bacillota</taxon>
        <taxon>Bacilli</taxon>
        <taxon>Lactobacillales</taxon>
        <taxon>Lactobacillaceae</taxon>
        <taxon>Levilactobacillus</taxon>
    </lineage>
</organism>
<keyword evidence="5" id="KW-1185">Reference proteome</keyword>
<dbReference type="RefSeq" id="WP_057877716.1">
    <property type="nucleotide sequence ID" value="NZ_JQCA01000025.1"/>
</dbReference>
<dbReference type="PANTHER" id="PTHR43877">
    <property type="entry name" value="AMINOALKYLPHOSPHONATE N-ACETYLTRANSFERASE-RELATED-RELATED"/>
    <property type="match status" value="1"/>
</dbReference>
<keyword evidence="1 4" id="KW-0808">Transferase</keyword>
<feature type="domain" description="N-acetyltransferase" evidence="3">
    <location>
        <begin position="4"/>
        <end position="174"/>
    </location>
</feature>
<evidence type="ECO:0000256" key="2">
    <source>
        <dbReference type="ARBA" id="ARBA00023315"/>
    </source>
</evidence>
<proteinExistence type="predicted"/>
<dbReference type="Proteomes" id="UP000051906">
    <property type="component" value="Unassembled WGS sequence"/>
</dbReference>
<dbReference type="PATRIC" id="fig|616990.3.peg.950"/>
<evidence type="ECO:0000313" key="4">
    <source>
        <dbReference type="EMBL" id="KRO04700.1"/>
    </source>
</evidence>
<dbReference type="InterPro" id="IPR016181">
    <property type="entry name" value="Acyl_CoA_acyltransferase"/>
</dbReference>
<dbReference type="OrthoDB" id="9796381at2"/>